<feature type="domain" description="HTH luxR-type" evidence="1">
    <location>
        <begin position="205"/>
        <end position="271"/>
    </location>
</feature>
<proteinExistence type="predicted"/>
<dbReference type="InterPro" id="IPR000792">
    <property type="entry name" value="Tscrpt_reg_LuxR_C"/>
</dbReference>
<accession>A0ABV9UE25</accession>
<dbReference type="InterPro" id="IPR016032">
    <property type="entry name" value="Sig_transdc_resp-reg_C-effctor"/>
</dbReference>
<protein>
    <submittedName>
        <fullName evidence="2">LuxR C-terminal-related transcriptional regulator</fullName>
    </submittedName>
</protein>
<dbReference type="PROSITE" id="PS50043">
    <property type="entry name" value="HTH_LUXR_2"/>
    <property type="match status" value="1"/>
</dbReference>
<sequence length="278" mass="30708">MAENPSVCRPVPPDVAASELCLPLEQSVFVQQQAIATLRGAIAPAEDIYREELRESASSVRLLHGAEVVEGALRRAADACVAETLTAQPGGGRDVDLLERALPRALELNRRGVKQRTLYQHTVRSHGPTLSYIEQVAMVGAEVRTLDDLFDRLIIFDRTTAFIPDPRHESRAAALVIEHPAIVHYLAQVFDHAWRRAEPVAITEYQVRPPLLTEETRHAVLRLMVAGHTDAAIAKRLGMSTRTVSTHIKKSSELFNSHSRAQLAYLLAQSGTLEDIPL</sequence>
<comment type="caution">
    <text evidence="2">The sequence shown here is derived from an EMBL/GenBank/DDBJ whole genome shotgun (WGS) entry which is preliminary data.</text>
</comment>
<dbReference type="PANTHER" id="PTHR34293:SF1">
    <property type="entry name" value="HTH-TYPE TRANSCRIPTIONAL REGULATOR TRMBL2"/>
    <property type="match status" value="1"/>
</dbReference>
<keyword evidence="3" id="KW-1185">Reference proteome</keyword>
<dbReference type="Proteomes" id="UP001595834">
    <property type="component" value="Unassembled WGS sequence"/>
</dbReference>
<dbReference type="Pfam" id="PF00196">
    <property type="entry name" value="GerE"/>
    <property type="match status" value="1"/>
</dbReference>
<dbReference type="InterPro" id="IPR036388">
    <property type="entry name" value="WH-like_DNA-bd_sf"/>
</dbReference>
<evidence type="ECO:0000313" key="2">
    <source>
        <dbReference type="EMBL" id="MFC4955240.1"/>
    </source>
</evidence>
<dbReference type="EMBL" id="JBHSIZ010000003">
    <property type="protein sequence ID" value="MFC4955240.1"/>
    <property type="molecule type" value="Genomic_DNA"/>
</dbReference>
<dbReference type="SMART" id="SM00421">
    <property type="entry name" value="HTH_LUXR"/>
    <property type="match status" value="1"/>
</dbReference>
<name>A0ABV9UE25_9ACTN</name>
<dbReference type="RefSeq" id="WP_344370987.1">
    <property type="nucleotide sequence ID" value="NZ_BAAASQ010000002.1"/>
</dbReference>
<dbReference type="PANTHER" id="PTHR34293">
    <property type="entry name" value="HTH-TYPE TRANSCRIPTIONAL REGULATOR TRMBL2"/>
    <property type="match status" value="1"/>
</dbReference>
<dbReference type="Gene3D" id="3.30.870.10">
    <property type="entry name" value="Endonuclease Chain A"/>
    <property type="match status" value="1"/>
</dbReference>
<evidence type="ECO:0000313" key="3">
    <source>
        <dbReference type="Proteomes" id="UP001595834"/>
    </source>
</evidence>
<dbReference type="SUPFAM" id="SSF46894">
    <property type="entry name" value="C-terminal effector domain of the bipartite response regulators"/>
    <property type="match status" value="1"/>
</dbReference>
<dbReference type="Gene3D" id="1.10.10.10">
    <property type="entry name" value="Winged helix-like DNA-binding domain superfamily/Winged helix DNA-binding domain"/>
    <property type="match status" value="1"/>
</dbReference>
<dbReference type="InterPro" id="IPR051797">
    <property type="entry name" value="TrmB-like"/>
</dbReference>
<gene>
    <name evidence="2" type="ORF">ACFPFX_02905</name>
</gene>
<evidence type="ECO:0000259" key="1">
    <source>
        <dbReference type="PROSITE" id="PS50043"/>
    </source>
</evidence>
<organism evidence="2 3">
    <name type="scientific">Streptomyces mauvecolor</name>
    <dbReference type="NCBI Taxonomy" id="58345"/>
    <lineage>
        <taxon>Bacteria</taxon>
        <taxon>Bacillati</taxon>
        <taxon>Actinomycetota</taxon>
        <taxon>Actinomycetes</taxon>
        <taxon>Kitasatosporales</taxon>
        <taxon>Streptomycetaceae</taxon>
        <taxon>Streptomyces</taxon>
    </lineage>
</organism>
<reference evidence="3" key="1">
    <citation type="journal article" date="2019" name="Int. J. Syst. Evol. Microbiol.">
        <title>The Global Catalogue of Microorganisms (GCM) 10K type strain sequencing project: providing services to taxonomists for standard genome sequencing and annotation.</title>
        <authorList>
            <consortium name="The Broad Institute Genomics Platform"/>
            <consortium name="The Broad Institute Genome Sequencing Center for Infectious Disease"/>
            <person name="Wu L."/>
            <person name="Ma J."/>
        </authorList>
    </citation>
    <scope>NUCLEOTIDE SEQUENCE [LARGE SCALE GENOMIC DNA]</scope>
    <source>
        <strain evidence="3">CCM 7224</strain>
    </source>
</reference>